<proteinExistence type="predicted"/>
<evidence type="ECO:0000256" key="4">
    <source>
        <dbReference type="ARBA" id="ARBA00022475"/>
    </source>
</evidence>
<dbReference type="InterPro" id="IPR003594">
    <property type="entry name" value="HATPase_dom"/>
</dbReference>
<dbReference type="GO" id="GO:0005886">
    <property type="term" value="C:plasma membrane"/>
    <property type="evidence" value="ECO:0007669"/>
    <property type="project" value="UniProtKB-SubCell"/>
</dbReference>
<dbReference type="InterPro" id="IPR004358">
    <property type="entry name" value="Sig_transdc_His_kin-like_C"/>
</dbReference>
<dbReference type="GeneID" id="97391841"/>
<feature type="transmembrane region" description="Helical" evidence="11">
    <location>
        <begin position="39"/>
        <end position="59"/>
    </location>
</feature>
<dbReference type="AlphaFoldDB" id="A0A173TWM6"/>
<reference evidence="13 14" key="1">
    <citation type="submission" date="2015-09" db="EMBL/GenBank/DDBJ databases">
        <authorList>
            <consortium name="Pathogen Informatics"/>
        </authorList>
    </citation>
    <scope>NUCLEOTIDE SEQUENCE [LARGE SCALE GENOMIC DNA]</scope>
    <source>
        <strain evidence="13 14">2789STDY5608891</strain>
    </source>
</reference>
<dbReference type="GO" id="GO:0000155">
    <property type="term" value="F:phosphorelay sensor kinase activity"/>
    <property type="evidence" value="ECO:0007669"/>
    <property type="project" value="TreeGrafter"/>
</dbReference>
<accession>A0A173TWM6</accession>
<evidence type="ECO:0000256" key="9">
    <source>
        <dbReference type="ARBA" id="ARBA00023012"/>
    </source>
</evidence>
<dbReference type="GO" id="GO:0004721">
    <property type="term" value="F:phosphoprotein phosphatase activity"/>
    <property type="evidence" value="ECO:0007669"/>
    <property type="project" value="TreeGrafter"/>
</dbReference>
<dbReference type="PRINTS" id="PR00344">
    <property type="entry name" value="BCTRLSENSOR"/>
</dbReference>
<evidence type="ECO:0000256" key="5">
    <source>
        <dbReference type="ARBA" id="ARBA00022679"/>
    </source>
</evidence>
<feature type="transmembrane region" description="Helical" evidence="11">
    <location>
        <begin position="12"/>
        <end position="33"/>
    </location>
</feature>
<dbReference type="InterPro" id="IPR036890">
    <property type="entry name" value="HATPase_C_sf"/>
</dbReference>
<evidence type="ECO:0000256" key="11">
    <source>
        <dbReference type="SAM" id="Phobius"/>
    </source>
</evidence>
<evidence type="ECO:0000256" key="2">
    <source>
        <dbReference type="ARBA" id="ARBA00004651"/>
    </source>
</evidence>
<name>A0A173TWM6_EUBRA</name>
<comment type="subcellular location">
    <subcellularLocation>
        <location evidence="2">Cell membrane</location>
        <topology evidence="2">Multi-pass membrane protein</topology>
    </subcellularLocation>
</comment>
<keyword evidence="9" id="KW-0902">Two-component regulatory system</keyword>
<evidence type="ECO:0000313" key="14">
    <source>
        <dbReference type="Proteomes" id="UP000095492"/>
    </source>
</evidence>
<evidence type="ECO:0000256" key="6">
    <source>
        <dbReference type="ARBA" id="ARBA00022692"/>
    </source>
</evidence>
<keyword evidence="5 13" id="KW-0808">Transferase</keyword>
<evidence type="ECO:0000256" key="7">
    <source>
        <dbReference type="ARBA" id="ARBA00022777"/>
    </source>
</evidence>
<evidence type="ECO:0000256" key="1">
    <source>
        <dbReference type="ARBA" id="ARBA00000085"/>
    </source>
</evidence>
<evidence type="ECO:0000313" key="13">
    <source>
        <dbReference type="EMBL" id="CUN05608.1"/>
    </source>
</evidence>
<keyword evidence="10 11" id="KW-0472">Membrane</keyword>
<dbReference type="PROSITE" id="PS50109">
    <property type="entry name" value="HIS_KIN"/>
    <property type="match status" value="1"/>
</dbReference>
<keyword evidence="8 11" id="KW-1133">Transmembrane helix</keyword>
<sequence length="353" mass="40955">MKTWKSFVKRNIEWMILSAVLFFLHVLYLFLIGRTGDDLIYAGILDLCIIAAAVCMAYIRYYRKVRYLKGILQQPFSGELKLPETEDLTEELLGQLAENANIERQLAVSAAARQQSEMKDYYAKWVHQIKTPIAGLQLLLQMERGEQENAESGERMTEEYHIKQLQNLTDMEEELFRIEEYVGMALQYQRLNSNSNDYILKQISLDTVIREVIHKYARIMIRRKIRLHYEKTNVSVISDEKWLAFVLEQLLSNAVKYTPGGELTIEVQEEPQQIWLKIRDTGIGIRSEDIPRVFEKGYTGFNGHEDKRSTGIGLYLCRDALQKLGHTIRIQSEIGEGTVVTVGFYKDTIDVRD</sequence>
<evidence type="ECO:0000256" key="3">
    <source>
        <dbReference type="ARBA" id="ARBA00012438"/>
    </source>
</evidence>
<dbReference type="Proteomes" id="UP000095492">
    <property type="component" value="Unassembled WGS sequence"/>
</dbReference>
<dbReference type="GO" id="GO:0016036">
    <property type="term" value="P:cellular response to phosphate starvation"/>
    <property type="evidence" value="ECO:0007669"/>
    <property type="project" value="TreeGrafter"/>
</dbReference>
<organism evidence="13 14">
    <name type="scientific">Eubacterium ramulus</name>
    <dbReference type="NCBI Taxonomy" id="39490"/>
    <lineage>
        <taxon>Bacteria</taxon>
        <taxon>Bacillati</taxon>
        <taxon>Bacillota</taxon>
        <taxon>Clostridia</taxon>
        <taxon>Eubacteriales</taxon>
        <taxon>Eubacteriaceae</taxon>
        <taxon>Eubacterium</taxon>
    </lineage>
</organism>
<dbReference type="InterPro" id="IPR050351">
    <property type="entry name" value="BphY/WalK/GraS-like"/>
</dbReference>
<dbReference type="Gene3D" id="3.30.565.10">
    <property type="entry name" value="Histidine kinase-like ATPase, C-terminal domain"/>
    <property type="match status" value="1"/>
</dbReference>
<protein>
    <recommendedName>
        <fullName evidence="3">histidine kinase</fullName>
        <ecNumber evidence="3">2.7.13.3</ecNumber>
    </recommendedName>
</protein>
<dbReference type="RefSeq" id="WP_055290284.1">
    <property type="nucleotide sequence ID" value="NZ_CP173382.1"/>
</dbReference>
<dbReference type="EC" id="2.7.13.3" evidence="3"/>
<dbReference type="STRING" id="39490.ERS852448_01659"/>
<evidence type="ECO:0000259" key="12">
    <source>
        <dbReference type="PROSITE" id="PS50109"/>
    </source>
</evidence>
<dbReference type="SMART" id="SM00387">
    <property type="entry name" value="HATPase_c"/>
    <property type="match status" value="1"/>
</dbReference>
<dbReference type="EMBL" id="CYYA01000010">
    <property type="protein sequence ID" value="CUN05608.1"/>
    <property type="molecule type" value="Genomic_DNA"/>
</dbReference>
<dbReference type="InterPro" id="IPR005467">
    <property type="entry name" value="His_kinase_dom"/>
</dbReference>
<dbReference type="Pfam" id="PF02518">
    <property type="entry name" value="HATPase_c"/>
    <property type="match status" value="1"/>
</dbReference>
<evidence type="ECO:0000256" key="10">
    <source>
        <dbReference type="ARBA" id="ARBA00023136"/>
    </source>
</evidence>
<comment type="catalytic activity">
    <reaction evidence="1">
        <text>ATP + protein L-histidine = ADP + protein N-phospho-L-histidine.</text>
        <dbReference type="EC" id="2.7.13.3"/>
    </reaction>
</comment>
<keyword evidence="6 11" id="KW-0812">Transmembrane</keyword>
<gene>
    <name evidence="13" type="primary">graS_2</name>
    <name evidence="13" type="ORF">ERS852448_01659</name>
</gene>
<keyword evidence="4" id="KW-1003">Cell membrane</keyword>
<keyword evidence="7 13" id="KW-0418">Kinase</keyword>
<evidence type="ECO:0000256" key="8">
    <source>
        <dbReference type="ARBA" id="ARBA00022989"/>
    </source>
</evidence>
<feature type="domain" description="Histidine kinase" evidence="12">
    <location>
        <begin position="124"/>
        <end position="348"/>
    </location>
</feature>
<dbReference type="PANTHER" id="PTHR45453">
    <property type="entry name" value="PHOSPHATE REGULON SENSOR PROTEIN PHOR"/>
    <property type="match status" value="1"/>
</dbReference>
<dbReference type="SUPFAM" id="SSF55874">
    <property type="entry name" value="ATPase domain of HSP90 chaperone/DNA topoisomerase II/histidine kinase"/>
    <property type="match status" value="1"/>
</dbReference>
<dbReference type="PANTHER" id="PTHR45453:SF2">
    <property type="entry name" value="HISTIDINE KINASE"/>
    <property type="match status" value="1"/>
</dbReference>
<dbReference type="OrthoDB" id="9780487at2"/>